<proteinExistence type="predicted"/>
<feature type="domain" description="Radical SAM core" evidence="12">
    <location>
        <begin position="116"/>
        <end position="340"/>
    </location>
</feature>
<evidence type="ECO:0000256" key="4">
    <source>
        <dbReference type="ARBA" id="ARBA00022485"/>
    </source>
</evidence>
<name>A0A3B1ANE2_9ZZZZ</name>
<protein>
    <recommendedName>
        <fullName evidence="3">L-lysine 2,3-aminomutase</fullName>
    </recommendedName>
    <alternativeName>
        <fullName evidence="11">EF-P post-translational modification enzyme B</fullName>
    </alternativeName>
</protein>
<dbReference type="CDD" id="cd01335">
    <property type="entry name" value="Radical_SAM"/>
    <property type="match status" value="1"/>
</dbReference>
<reference evidence="13" key="1">
    <citation type="submission" date="2018-06" db="EMBL/GenBank/DDBJ databases">
        <authorList>
            <person name="Zhirakovskaya E."/>
        </authorList>
    </citation>
    <scope>NUCLEOTIDE SEQUENCE</scope>
</reference>
<dbReference type="AlphaFoldDB" id="A0A3B1ANE2"/>
<dbReference type="EMBL" id="UOFR01000084">
    <property type="protein sequence ID" value="VAX01483.1"/>
    <property type="molecule type" value="Genomic_DNA"/>
</dbReference>
<dbReference type="PANTHER" id="PTHR30538">
    <property type="entry name" value="LYSINE 2,3-AMINOMUTASE-RELATED"/>
    <property type="match status" value="1"/>
</dbReference>
<sequence>MITKIAPSLQPSESWQSELARAIRDPDELLCLLNLPSSLLEPAIRSARRFPLRVTQSFLARMEAGNPNDPLLRQVLPLAAEETLNNETQSIETPSNWGQIDPVGDTEAMASPGLLHKYQGRVLLVSTAACGIHCRYCFRQYFPYQQANPLGTQLPATLAYLNQHTDVHEIILSGGDPLSISDNRLAMLIKQLAAIPHLKTLRIHTRLPVVLPQRLLAGELDWLNASRLSVVMVVHINHPREINEEFRQAIKCLQGRNITLLNQSVLLKGVNDSTNCLIELSHKLLECGILPYYLHQLDKVTGAAHFEVPISTGHHLIEQMRAKLPGYLVPRYVQEIAGQAAKTPLYI</sequence>
<dbReference type="SFLD" id="SFLDS00029">
    <property type="entry name" value="Radical_SAM"/>
    <property type="match status" value="1"/>
</dbReference>
<evidence type="ECO:0000256" key="10">
    <source>
        <dbReference type="ARBA" id="ARBA00023235"/>
    </source>
</evidence>
<dbReference type="InterPro" id="IPR013785">
    <property type="entry name" value="Aldolase_TIM"/>
</dbReference>
<evidence type="ECO:0000256" key="7">
    <source>
        <dbReference type="ARBA" id="ARBA00022898"/>
    </source>
</evidence>
<keyword evidence="5" id="KW-0949">S-adenosyl-L-methionine</keyword>
<dbReference type="SFLD" id="SFLDG01070">
    <property type="entry name" value="PLP-dependent"/>
    <property type="match status" value="1"/>
</dbReference>
<keyword evidence="10 13" id="KW-0413">Isomerase</keyword>
<dbReference type="Gene3D" id="3.20.20.70">
    <property type="entry name" value="Aldolase class I"/>
    <property type="match status" value="1"/>
</dbReference>
<evidence type="ECO:0000256" key="9">
    <source>
        <dbReference type="ARBA" id="ARBA00023014"/>
    </source>
</evidence>
<dbReference type="NCBIfam" id="TIGR03821">
    <property type="entry name" value="EFP_modif_epmB"/>
    <property type="match status" value="1"/>
</dbReference>
<dbReference type="SUPFAM" id="SSF102114">
    <property type="entry name" value="Radical SAM enzymes"/>
    <property type="match status" value="1"/>
</dbReference>
<dbReference type="InterPro" id="IPR007197">
    <property type="entry name" value="rSAM"/>
</dbReference>
<evidence type="ECO:0000259" key="12">
    <source>
        <dbReference type="PROSITE" id="PS51918"/>
    </source>
</evidence>
<keyword evidence="7" id="KW-0663">Pyridoxal phosphate</keyword>
<dbReference type="NCBIfam" id="TIGR00238">
    <property type="entry name" value="KamA family radical SAM protein"/>
    <property type="match status" value="1"/>
</dbReference>
<keyword evidence="4" id="KW-0004">4Fe-4S</keyword>
<evidence type="ECO:0000256" key="2">
    <source>
        <dbReference type="ARBA" id="ARBA00001933"/>
    </source>
</evidence>
<dbReference type="GO" id="GO:0051539">
    <property type="term" value="F:4 iron, 4 sulfur cluster binding"/>
    <property type="evidence" value="ECO:0007669"/>
    <property type="project" value="UniProtKB-KW"/>
</dbReference>
<evidence type="ECO:0000256" key="11">
    <source>
        <dbReference type="ARBA" id="ARBA00030756"/>
    </source>
</evidence>
<evidence type="ECO:0000256" key="5">
    <source>
        <dbReference type="ARBA" id="ARBA00022691"/>
    </source>
</evidence>
<evidence type="ECO:0000256" key="6">
    <source>
        <dbReference type="ARBA" id="ARBA00022723"/>
    </source>
</evidence>
<dbReference type="PIRSF" id="PIRSF004911">
    <property type="entry name" value="DUF160"/>
    <property type="match status" value="1"/>
</dbReference>
<evidence type="ECO:0000256" key="3">
    <source>
        <dbReference type="ARBA" id="ARBA00022363"/>
    </source>
</evidence>
<keyword evidence="9" id="KW-0411">Iron-sulfur</keyword>
<keyword evidence="6" id="KW-0479">Metal-binding</keyword>
<gene>
    <name evidence="13" type="ORF">MNBD_GAMMA21-2667</name>
</gene>
<evidence type="ECO:0000256" key="8">
    <source>
        <dbReference type="ARBA" id="ARBA00023004"/>
    </source>
</evidence>
<dbReference type="InterPro" id="IPR003739">
    <property type="entry name" value="Lys_aminomutase/Glu_NH3_mut"/>
</dbReference>
<dbReference type="PANTHER" id="PTHR30538:SF1">
    <property type="entry name" value="L-LYSINE 2,3-AMINOMUTASE"/>
    <property type="match status" value="1"/>
</dbReference>
<dbReference type="SFLD" id="SFLDF00314">
    <property type="entry name" value="L-lysine_2_3-aminomutase_(yjeK"/>
    <property type="match status" value="1"/>
</dbReference>
<dbReference type="InterPro" id="IPR058240">
    <property type="entry name" value="rSAM_sf"/>
</dbReference>
<dbReference type="GO" id="GO:0016853">
    <property type="term" value="F:isomerase activity"/>
    <property type="evidence" value="ECO:0007669"/>
    <property type="project" value="UniProtKB-KW"/>
</dbReference>
<dbReference type="Pfam" id="PF04055">
    <property type="entry name" value="Radical_SAM"/>
    <property type="match status" value="1"/>
</dbReference>
<accession>A0A3B1ANE2</accession>
<evidence type="ECO:0000256" key="1">
    <source>
        <dbReference type="ARBA" id="ARBA00001352"/>
    </source>
</evidence>
<organism evidence="13">
    <name type="scientific">hydrothermal vent metagenome</name>
    <dbReference type="NCBI Taxonomy" id="652676"/>
    <lineage>
        <taxon>unclassified sequences</taxon>
        <taxon>metagenomes</taxon>
        <taxon>ecological metagenomes</taxon>
    </lineage>
</organism>
<keyword evidence="8" id="KW-0408">Iron</keyword>
<comment type="cofactor">
    <cofactor evidence="2">
        <name>pyridoxal 5'-phosphate</name>
        <dbReference type="ChEBI" id="CHEBI:597326"/>
    </cofactor>
</comment>
<evidence type="ECO:0000313" key="13">
    <source>
        <dbReference type="EMBL" id="VAX01483.1"/>
    </source>
</evidence>
<dbReference type="InterPro" id="IPR022462">
    <property type="entry name" value="EpmB"/>
</dbReference>
<comment type="catalytic activity">
    <reaction evidence="1">
        <text>L-lysine = D-beta-lysine</text>
        <dbReference type="Rhea" id="RHEA:44148"/>
        <dbReference type="ChEBI" id="CHEBI:32551"/>
        <dbReference type="ChEBI" id="CHEBI:84138"/>
    </reaction>
</comment>
<dbReference type="PROSITE" id="PS51918">
    <property type="entry name" value="RADICAL_SAM"/>
    <property type="match status" value="1"/>
</dbReference>
<dbReference type="GO" id="GO:0046872">
    <property type="term" value="F:metal ion binding"/>
    <property type="evidence" value="ECO:0007669"/>
    <property type="project" value="UniProtKB-KW"/>
</dbReference>